<name>A0A7G9YT93_9EURY</name>
<dbReference type="Gene3D" id="3.30.460.10">
    <property type="entry name" value="Beta Polymerase, domain 2"/>
    <property type="match status" value="1"/>
</dbReference>
<sequence>MKIQERYQRAVDEFVRRAVEKYKDRIDEIILFGSVARGEAGEDSDIDILVIWKGNEAEGWRAMAGLAFDVLLDVEEYISVKVLGLEDLKAENPFINNVIKEGIKIA</sequence>
<dbReference type="PANTHER" id="PTHR33933">
    <property type="entry name" value="NUCLEOTIDYLTRANSFERASE"/>
    <property type="match status" value="1"/>
</dbReference>
<dbReference type="AlphaFoldDB" id="A0A7G9YT93"/>
<dbReference type="InterPro" id="IPR043519">
    <property type="entry name" value="NT_sf"/>
</dbReference>
<dbReference type="InterPro" id="IPR052548">
    <property type="entry name" value="Type_VII_TA_antitoxin"/>
</dbReference>
<dbReference type="SUPFAM" id="SSF81301">
    <property type="entry name" value="Nucleotidyltransferase"/>
    <property type="match status" value="1"/>
</dbReference>
<protein>
    <recommendedName>
        <fullName evidence="1">Polymerase nucleotidyl transferase domain-containing protein</fullName>
    </recommendedName>
</protein>
<dbReference type="EMBL" id="MT631463">
    <property type="protein sequence ID" value="QNO51227.1"/>
    <property type="molecule type" value="Genomic_DNA"/>
</dbReference>
<evidence type="ECO:0000259" key="1">
    <source>
        <dbReference type="Pfam" id="PF01909"/>
    </source>
</evidence>
<dbReference type="GO" id="GO:0016779">
    <property type="term" value="F:nucleotidyltransferase activity"/>
    <property type="evidence" value="ECO:0007669"/>
    <property type="project" value="InterPro"/>
</dbReference>
<dbReference type="PANTHER" id="PTHR33933:SF3">
    <property type="entry name" value="PROTEIN ADENYLYLTRANSFERASE MJ0604-RELATED"/>
    <property type="match status" value="1"/>
</dbReference>
<dbReference type="CDD" id="cd05403">
    <property type="entry name" value="NT_KNTase_like"/>
    <property type="match status" value="1"/>
</dbReference>
<dbReference type="Pfam" id="PF01909">
    <property type="entry name" value="NTP_transf_2"/>
    <property type="match status" value="1"/>
</dbReference>
<organism evidence="2">
    <name type="scientific">Candidatus Methanophagaceae archaeon ANME-1 ERB6</name>
    <dbReference type="NCBI Taxonomy" id="2759912"/>
    <lineage>
        <taxon>Archaea</taxon>
        <taxon>Methanobacteriati</taxon>
        <taxon>Methanobacteriota</taxon>
        <taxon>Stenosarchaea group</taxon>
        <taxon>Methanomicrobia</taxon>
        <taxon>Candidatus Methanophagales</taxon>
        <taxon>Candidatus Methanophagaceae</taxon>
    </lineage>
</organism>
<accession>A0A7G9YT93</accession>
<proteinExistence type="predicted"/>
<evidence type="ECO:0000313" key="2">
    <source>
        <dbReference type="EMBL" id="QNO51227.1"/>
    </source>
</evidence>
<feature type="domain" description="Polymerase nucleotidyl transferase" evidence="1">
    <location>
        <begin position="13"/>
        <end position="78"/>
    </location>
</feature>
<dbReference type="InterPro" id="IPR002934">
    <property type="entry name" value="Polymerase_NTP_transf_dom"/>
</dbReference>
<gene>
    <name evidence="2" type="ORF">BAILMKME_00025</name>
</gene>
<reference evidence="2" key="1">
    <citation type="submission" date="2020-06" db="EMBL/GenBank/DDBJ databases">
        <title>Unique genomic features of the anaerobic methanotrophic archaea.</title>
        <authorList>
            <person name="Chadwick G.L."/>
            <person name="Skennerton C.T."/>
            <person name="Laso-Perez R."/>
            <person name="Leu A.O."/>
            <person name="Speth D.R."/>
            <person name="Yu H."/>
            <person name="Morgan-Lang C."/>
            <person name="Hatzenpichler R."/>
            <person name="Goudeau D."/>
            <person name="Malmstrom R."/>
            <person name="Brazelton W.J."/>
            <person name="Woyke T."/>
            <person name="Hallam S.J."/>
            <person name="Tyson G.W."/>
            <person name="Wegener G."/>
            <person name="Boetius A."/>
            <person name="Orphan V."/>
        </authorList>
    </citation>
    <scope>NUCLEOTIDE SEQUENCE</scope>
</reference>